<accession>A0AAU2H8P3</accession>
<feature type="region of interest" description="Disordered" evidence="5">
    <location>
        <begin position="1"/>
        <end position="28"/>
    </location>
</feature>
<dbReference type="InterPro" id="IPR050109">
    <property type="entry name" value="HTH-type_TetR-like_transc_reg"/>
</dbReference>
<dbReference type="InterPro" id="IPR009057">
    <property type="entry name" value="Homeodomain-like_sf"/>
</dbReference>
<organism evidence="7">
    <name type="scientific">Streptomyces sp. NBC_00060</name>
    <dbReference type="NCBI Taxonomy" id="2975636"/>
    <lineage>
        <taxon>Bacteria</taxon>
        <taxon>Bacillati</taxon>
        <taxon>Actinomycetota</taxon>
        <taxon>Actinomycetes</taxon>
        <taxon>Kitasatosporales</taxon>
        <taxon>Streptomycetaceae</taxon>
        <taxon>Streptomyces</taxon>
    </lineage>
</organism>
<dbReference type="PROSITE" id="PS50977">
    <property type="entry name" value="HTH_TETR_2"/>
    <property type="match status" value="1"/>
</dbReference>
<dbReference type="AlphaFoldDB" id="A0AAU2H8P3"/>
<dbReference type="EMBL" id="CP108253">
    <property type="protein sequence ID" value="WTU43271.1"/>
    <property type="molecule type" value="Genomic_DNA"/>
</dbReference>
<dbReference type="PRINTS" id="PR00455">
    <property type="entry name" value="HTHTETR"/>
</dbReference>
<dbReference type="Gene3D" id="1.10.357.10">
    <property type="entry name" value="Tetracycline Repressor, domain 2"/>
    <property type="match status" value="1"/>
</dbReference>
<keyword evidence="2 4" id="KW-0238">DNA-binding</keyword>
<dbReference type="GO" id="GO:0000976">
    <property type="term" value="F:transcription cis-regulatory region binding"/>
    <property type="evidence" value="ECO:0007669"/>
    <property type="project" value="TreeGrafter"/>
</dbReference>
<feature type="region of interest" description="Disordered" evidence="5">
    <location>
        <begin position="214"/>
        <end position="242"/>
    </location>
</feature>
<dbReference type="InterPro" id="IPR036271">
    <property type="entry name" value="Tet_transcr_reg_TetR-rel_C_sf"/>
</dbReference>
<evidence type="ECO:0000256" key="3">
    <source>
        <dbReference type="ARBA" id="ARBA00023163"/>
    </source>
</evidence>
<dbReference type="InterPro" id="IPR001647">
    <property type="entry name" value="HTH_TetR"/>
</dbReference>
<protein>
    <submittedName>
        <fullName evidence="7">TetR/AcrR family transcriptional regulator</fullName>
    </submittedName>
</protein>
<dbReference type="Gene3D" id="1.10.10.60">
    <property type="entry name" value="Homeodomain-like"/>
    <property type="match status" value="1"/>
</dbReference>
<reference evidence="7" key="1">
    <citation type="submission" date="2022-10" db="EMBL/GenBank/DDBJ databases">
        <title>The complete genomes of actinobacterial strains from the NBC collection.</title>
        <authorList>
            <person name="Joergensen T.S."/>
            <person name="Alvarez Arevalo M."/>
            <person name="Sterndorff E.B."/>
            <person name="Faurdal D."/>
            <person name="Vuksanovic O."/>
            <person name="Mourched A.-S."/>
            <person name="Charusanti P."/>
            <person name="Shaw S."/>
            <person name="Blin K."/>
            <person name="Weber T."/>
        </authorList>
    </citation>
    <scope>NUCLEOTIDE SEQUENCE</scope>
    <source>
        <strain evidence="7">NBC_00060</strain>
    </source>
</reference>
<evidence type="ECO:0000256" key="4">
    <source>
        <dbReference type="PROSITE-ProRule" id="PRU00335"/>
    </source>
</evidence>
<keyword evidence="3" id="KW-0804">Transcription</keyword>
<gene>
    <name evidence="7" type="ORF">OHV25_28650</name>
</gene>
<evidence type="ECO:0000256" key="1">
    <source>
        <dbReference type="ARBA" id="ARBA00023015"/>
    </source>
</evidence>
<keyword evidence="1" id="KW-0805">Transcription regulation</keyword>
<dbReference type="GO" id="GO:0003700">
    <property type="term" value="F:DNA-binding transcription factor activity"/>
    <property type="evidence" value="ECO:0007669"/>
    <property type="project" value="TreeGrafter"/>
</dbReference>
<dbReference type="SUPFAM" id="SSF46689">
    <property type="entry name" value="Homeodomain-like"/>
    <property type="match status" value="1"/>
</dbReference>
<dbReference type="SUPFAM" id="SSF48498">
    <property type="entry name" value="Tetracyclin repressor-like, C-terminal domain"/>
    <property type="match status" value="1"/>
</dbReference>
<evidence type="ECO:0000259" key="6">
    <source>
        <dbReference type="PROSITE" id="PS50977"/>
    </source>
</evidence>
<dbReference type="InterPro" id="IPR011075">
    <property type="entry name" value="TetR_C"/>
</dbReference>
<proteinExistence type="predicted"/>
<name>A0AAU2H8P3_9ACTN</name>
<feature type="domain" description="HTH tetR-type" evidence="6">
    <location>
        <begin position="28"/>
        <end position="88"/>
    </location>
</feature>
<dbReference type="Pfam" id="PF00440">
    <property type="entry name" value="TetR_N"/>
    <property type="match status" value="1"/>
</dbReference>
<evidence type="ECO:0000256" key="5">
    <source>
        <dbReference type="SAM" id="MobiDB-lite"/>
    </source>
</evidence>
<dbReference type="PANTHER" id="PTHR30055:SF148">
    <property type="entry name" value="TETR-FAMILY TRANSCRIPTIONAL REGULATOR"/>
    <property type="match status" value="1"/>
</dbReference>
<dbReference type="PANTHER" id="PTHR30055">
    <property type="entry name" value="HTH-TYPE TRANSCRIPTIONAL REGULATOR RUTR"/>
    <property type="match status" value="1"/>
</dbReference>
<evidence type="ECO:0000313" key="7">
    <source>
        <dbReference type="EMBL" id="WTU43271.1"/>
    </source>
</evidence>
<evidence type="ECO:0000256" key="2">
    <source>
        <dbReference type="ARBA" id="ARBA00023125"/>
    </source>
</evidence>
<feature type="DNA-binding region" description="H-T-H motif" evidence="4">
    <location>
        <begin position="51"/>
        <end position="70"/>
    </location>
</feature>
<sequence>MENPENSSKVPGGGSGEGPAPRGRPRSETARRAVLEAALELCQRDGYQELTMKGIADEAGVGRQTVYRWWPSKQDVLIEVLGELPHRTPDRLFPDTGGVRGDVEELLAYTFELTRGVTGRAIVGLMADAQGDAELSRRLQESVIGPRREVLRQILERGVRRGELSEGADASLDLAVDFAFGVMWYRLLSRHAPVDDELAADLAAALEKLLSADGDEGARGEGAGGEGVGVKSRGVGRRRGRE</sequence>
<dbReference type="Pfam" id="PF16859">
    <property type="entry name" value="TetR_C_11"/>
    <property type="match status" value="1"/>
</dbReference>